<dbReference type="CDD" id="cd00056">
    <property type="entry name" value="ENDO3c"/>
    <property type="match status" value="1"/>
</dbReference>
<organism evidence="16 17">
    <name type="scientific">Botrimarina colliarenosi</name>
    <dbReference type="NCBI Taxonomy" id="2528001"/>
    <lineage>
        <taxon>Bacteria</taxon>
        <taxon>Pseudomonadati</taxon>
        <taxon>Planctomycetota</taxon>
        <taxon>Planctomycetia</taxon>
        <taxon>Pirellulales</taxon>
        <taxon>Lacipirellulaceae</taxon>
        <taxon>Botrimarina</taxon>
    </lineage>
</organism>
<evidence type="ECO:0000256" key="3">
    <source>
        <dbReference type="ARBA" id="ARBA00008343"/>
    </source>
</evidence>
<dbReference type="NCBIfam" id="TIGR01084">
    <property type="entry name" value="mutY"/>
    <property type="match status" value="1"/>
</dbReference>
<dbReference type="GO" id="GO:0006298">
    <property type="term" value="P:mismatch repair"/>
    <property type="evidence" value="ECO:0007669"/>
    <property type="project" value="TreeGrafter"/>
</dbReference>
<keyword evidence="7" id="KW-0479">Metal-binding</keyword>
<dbReference type="SMART" id="SM00478">
    <property type="entry name" value="ENDO3c"/>
    <property type="match status" value="1"/>
</dbReference>
<feature type="domain" description="HhH-GPD" evidence="15">
    <location>
        <begin position="53"/>
        <end position="204"/>
    </location>
</feature>
<dbReference type="PROSITE" id="PS01155">
    <property type="entry name" value="ENDONUCLEASE_III_2"/>
    <property type="match status" value="1"/>
</dbReference>
<evidence type="ECO:0000313" key="17">
    <source>
        <dbReference type="Proteomes" id="UP000317421"/>
    </source>
</evidence>
<keyword evidence="6" id="KW-0004">4Fe-4S</keyword>
<gene>
    <name evidence="16" type="primary">mutY</name>
    <name evidence="16" type="ORF">Pla108_02590</name>
</gene>
<keyword evidence="17" id="KW-1185">Reference proteome</keyword>
<comment type="function">
    <text evidence="2">Adenine glycosylase active on G-A mispairs. MutY also corrects error-prone DNA synthesis past GO lesions which are due to the oxidatively damaged form of guanine: 7,8-dihydro-8-oxoguanine (8-oxo-dGTP).</text>
</comment>
<evidence type="ECO:0000256" key="7">
    <source>
        <dbReference type="ARBA" id="ARBA00022723"/>
    </source>
</evidence>
<dbReference type="GO" id="GO:0000701">
    <property type="term" value="F:purine-specific mismatch base pair DNA N-glycosylase activity"/>
    <property type="evidence" value="ECO:0007669"/>
    <property type="project" value="UniProtKB-EC"/>
</dbReference>
<dbReference type="EMBL" id="SJPR01000001">
    <property type="protein sequence ID" value="TWT99324.1"/>
    <property type="molecule type" value="Genomic_DNA"/>
</dbReference>
<evidence type="ECO:0000256" key="8">
    <source>
        <dbReference type="ARBA" id="ARBA00022763"/>
    </source>
</evidence>
<dbReference type="InterPro" id="IPR044298">
    <property type="entry name" value="MIG/MutY"/>
</dbReference>
<dbReference type="InterPro" id="IPR003265">
    <property type="entry name" value="HhH-GPD_domain"/>
</dbReference>
<proteinExistence type="inferred from homology"/>
<keyword evidence="13 14" id="KW-0326">Glycosidase</keyword>
<dbReference type="GO" id="GO:0046872">
    <property type="term" value="F:metal ion binding"/>
    <property type="evidence" value="ECO:0007669"/>
    <property type="project" value="UniProtKB-UniRule"/>
</dbReference>
<dbReference type="SUPFAM" id="SSF55811">
    <property type="entry name" value="Nudix"/>
    <property type="match status" value="1"/>
</dbReference>
<comment type="similarity">
    <text evidence="3 14">Belongs to the Nth/MutY family.</text>
</comment>
<dbReference type="GO" id="GO:0035485">
    <property type="term" value="F:adenine/guanine mispair binding"/>
    <property type="evidence" value="ECO:0007669"/>
    <property type="project" value="TreeGrafter"/>
</dbReference>
<dbReference type="GO" id="GO:0006284">
    <property type="term" value="P:base-excision repair"/>
    <property type="evidence" value="ECO:0007669"/>
    <property type="project" value="UniProtKB-UniRule"/>
</dbReference>
<dbReference type="Pfam" id="PF00730">
    <property type="entry name" value="HhH-GPD"/>
    <property type="match status" value="1"/>
</dbReference>
<evidence type="ECO:0000259" key="15">
    <source>
        <dbReference type="SMART" id="SM00478"/>
    </source>
</evidence>
<evidence type="ECO:0000256" key="6">
    <source>
        <dbReference type="ARBA" id="ARBA00022485"/>
    </source>
</evidence>
<evidence type="ECO:0000256" key="4">
    <source>
        <dbReference type="ARBA" id="ARBA00012045"/>
    </source>
</evidence>
<dbReference type="GO" id="GO:0051539">
    <property type="term" value="F:4 iron, 4 sulfur cluster binding"/>
    <property type="evidence" value="ECO:0007669"/>
    <property type="project" value="UniProtKB-UniRule"/>
</dbReference>
<dbReference type="Pfam" id="PF00633">
    <property type="entry name" value="HHH"/>
    <property type="match status" value="1"/>
</dbReference>
<comment type="catalytic activity">
    <reaction evidence="1 14">
        <text>Hydrolyzes free adenine bases from 7,8-dihydro-8-oxoguanine:adenine mismatched double-stranded DNA, leaving an apurinic site.</text>
        <dbReference type="EC" id="3.2.2.31"/>
    </reaction>
</comment>
<evidence type="ECO:0000313" key="16">
    <source>
        <dbReference type="EMBL" id="TWT99324.1"/>
    </source>
</evidence>
<dbReference type="PANTHER" id="PTHR42944:SF1">
    <property type="entry name" value="ADENINE DNA GLYCOSYLASE"/>
    <property type="match status" value="1"/>
</dbReference>
<keyword evidence="9 16" id="KW-0378">Hydrolase</keyword>
<dbReference type="InterPro" id="IPR004036">
    <property type="entry name" value="Endonuclease-III-like_CS2"/>
</dbReference>
<dbReference type="PANTHER" id="PTHR42944">
    <property type="entry name" value="ADENINE DNA GLYCOSYLASE"/>
    <property type="match status" value="1"/>
</dbReference>
<evidence type="ECO:0000256" key="14">
    <source>
        <dbReference type="RuleBase" id="RU365096"/>
    </source>
</evidence>
<evidence type="ECO:0000256" key="13">
    <source>
        <dbReference type="ARBA" id="ARBA00023295"/>
    </source>
</evidence>
<comment type="caution">
    <text evidence="16">The sequence shown here is derived from an EMBL/GenBank/DDBJ whole genome shotgun (WGS) entry which is preliminary data.</text>
</comment>
<dbReference type="Gene3D" id="1.10.340.30">
    <property type="entry name" value="Hypothetical protein, domain 2"/>
    <property type="match status" value="1"/>
</dbReference>
<sequence length="364" mass="40429">MTRRSEAAIAEPLAADWKRAFRRRLLAWYGKHARDLPWRRSRDPYRVWVSEVMLQQTQVDTVRPYFERFTTAFPTVAALAAADEQDVLRLWEGLGYYRRARSLHAAAKQVVAEHDGKMPGDVATLLTLPGIGRYTAGAIVSIAYDKSAPILEANTIRLFTRLVAYDGEPTSSAGQRRLWGLAEELLPAKEVARFNQALMELGALVCTPVEPKCDACPVEKLCRARAEGSVNRLAPTTKKLKFSDAREAAVVVRKGATVLVRQCAEGERWAGLWDFPRFAIDSEGPLFAKKELTEKVADQTGITCEPGALITTIKHGVTRFRITLECYEAAHNGGRVRGSAKWIKPAELSDLPLSVTGRKLAKLL</sequence>
<name>A0A5C6AH57_9BACT</name>
<dbReference type="GO" id="GO:0034039">
    <property type="term" value="F:8-oxo-7,8-dihydroguanine DNA N-glycosylase activity"/>
    <property type="evidence" value="ECO:0007669"/>
    <property type="project" value="TreeGrafter"/>
</dbReference>
<dbReference type="InterPro" id="IPR029119">
    <property type="entry name" value="MutY_C"/>
</dbReference>
<keyword evidence="10 14" id="KW-0408">Iron</keyword>
<evidence type="ECO:0000256" key="5">
    <source>
        <dbReference type="ARBA" id="ARBA00022023"/>
    </source>
</evidence>
<dbReference type="InterPro" id="IPR015797">
    <property type="entry name" value="NUDIX_hydrolase-like_dom_sf"/>
</dbReference>
<dbReference type="GO" id="GO:0032357">
    <property type="term" value="F:oxidized purine DNA binding"/>
    <property type="evidence" value="ECO:0007669"/>
    <property type="project" value="TreeGrafter"/>
</dbReference>
<dbReference type="InterPro" id="IPR011257">
    <property type="entry name" value="DNA_glycosylase"/>
</dbReference>
<dbReference type="Pfam" id="PF14815">
    <property type="entry name" value="NUDIX_4"/>
    <property type="match status" value="1"/>
</dbReference>
<dbReference type="RefSeq" id="WP_231934237.1">
    <property type="nucleotide sequence ID" value="NZ_SJPR01000001.1"/>
</dbReference>
<keyword evidence="11" id="KW-0411">Iron-sulfur</keyword>
<evidence type="ECO:0000256" key="2">
    <source>
        <dbReference type="ARBA" id="ARBA00002933"/>
    </source>
</evidence>
<evidence type="ECO:0000256" key="1">
    <source>
        <dbReference type="ARBA" id="ARBA00000843"/>
    </source>
</evidence>
<keyword evidence="12" id="KW-0234">DNA repair</keyword>
<evidence type="ECO:0000256" key="11">
    <source>
        <dbReference type="ARBA" id="ARBA00023014"/>
    </source>
</evidence>
<dbReference type="CDD" id="cd03431">
    <property type="entry name" value="NUDIX_DNA_Glycosylase_C-MutY"/>
    <property type="match status" value="1"/>
</dbReference>
<dbReference type="InterPro" id="IPR000445">
    <property type="entry name" value="HhH_motif"/>
</dbReference>
<evidence type="ECO:0000256" key="10">
    <source>
        <dbReference type="ARBA" id="ARBA00023004"/>
    </source>
</evidence>
<reference evidence="16 17" key="1">
    <citation type="submission" date="2019-02" db="EMBL/GenBank/DDBJ databases">
        <title>Deep-cultivation of Planctomycetes and their phenomic and genomic characterization uncovers novel biology.</title>
        <authorList>
            <person name="Wiegand S."/>
            <person name="Jogler M."/>
            <person name="Boedeker C."/>
            <person name="Pinto D."/>
            <person name="Vollmers J."/>
            <person name="Rivas-Marin E."/>
            <person name="Kohn T."/>
            <person name="Peeters S.H."/>
            <person name="Heuer A."/>
            <person name="Rast P."/>
            <person name="Oberbeckmann S."/>
            <person name="Bunk B."/>
            <person name="Jeske O."/>
            <person name="Meyerdierks A."/>
            <person name="Storesund J.E."/>
            <person name="Kallscheuer N."/>
            <person name="Luecker S."/>
            <person name="Lage O.M."/>
            <person name="Pohl T."/>
            <person name="Merkel B.J."/>
            <person name="Hornburger P."/>
            <person name="Mueller R.-W."/>
            <person name="Bruemmer F."/>
            <person name="Labrenz M."/>
            <person name="Spormann A.M."/>
            <person name="Op Den Camp H."/>
            <person name="Overmann J."/>
            <person name="Amann R."/>
            <person name="Jetten M.S.M."/>
            <person name="Mascher T."/>
            <person name="Medema M.H."/>
            <person name="Devos D.P."/>
            <person name="Kaster A.-K."/>
            <person name="Ovreas L."/>
            <person name="Rohde M."/>
            <person name="Galperin M.Y."/>
            <person name="Jogler C."/>
        </authorList>
    </citation>
    <scope>NUCLEOTIDE SEQUENCE [LARGE SCALE GENOMIC DNA]</scope>
    <source>
        <strain evidence="16 17">Pla108</strain>
    </source>
</reference>
<dbReference type="InterPro" id="IPR005760">
    <property type="entry name" value="A/G_AdeGlyc_MutY"/>
</dbReference>
<comment type="cofactor">
    <cofactor evidence="14">
        <name>[4Fe-4S] cluster</name>
        <dbReference type="ChEBI" id="CHEBI:49883"/>
    </cofactor>
    <text evidence="14">Binds 1 [4Fe-4S] cluster.</text>
</comment>
<dbReference type="SUPFAM" id="SSF48150">
    <property type="entry name" value="DNA-glycosylase"/>
    <property type="match status" value="1"/>
</dbReference>
<evidence type="ECO:0000256" key="12">
    <source>
        <dbReference type="ARBA" id="ARBA00023204"/>
    </source>
</evidence>
<dbReference type="AlphaFoldDB" id="A0A5C6AH57"/>
<dbReference type="Gene3D" id="1.10.1670.10">
    <property type="entry name" value="Helix-hairpin-Helix base-excision DNA repair enzymes (C-terminal)"/>
    <property type="match status" value="1"/>
</dbReference>
<dbReference type="Gene3D" id="3.90.79.10">
    <property type="entry name" value="Nucleoside Triphosphate Pyrophosphohydrolase"/>
    <property type="match status" value="1"/>
</dbReference>
<evidence type="ECO:0000256" key="9">
    <source>
        <dbReference type="ARBA" id="ARBA00022801"/>
    </source>
</evidence>
<dbReference type="InterPro" id="IPR003651">
    <property type="entry name" value="Endonuclease3_FeS-loop_motif"/>
</dbReference>
<accession>A0A5C6AH57</accession>
<protein>
    <recommendedName>
        <fullName evidence="5 14">Adenine DNA glycosylase</fullName>
        <ecNumber evidence="4 14">3.2.2.31</ecNumber>
    </recommendedName>
</protein>
<dbReference type="EC" id="3.2.2.31" evidence="4 14"/>
<dbReference type="FunFam" id="1.10.340.30:FF:000002">
    <property type="entry name" value="Adenine DNA glycosylase"/>
    <property type="match status" value="1"/>
</dbReference>
<dbReference type="InterPro" id="IPR023170">
    <property type="entry name" value="HhH_base_excis_C"/>
</dbReference>
<keyword evidence="8 14" id="KW-0227">DNA damage</keyword>
<dbReference type="SMART" id="SM00525">
    <property type="entry name" value="FES"/>
    <property type="match status" value="1"/>
</dbReference>
<dbReference type="Proteomes" id="UP000317421">
    <property type="component" value="Unassembled WGS sequence"/>
</dbReference>